<evidence type="ECO:0000259" key="1">
    <source>
        <dbReference type="Pfam" id="PF12151"/>
    </source>
</evidence>
<evidence type="ECO:0000313" key="2">
    <source>
        <dbReference type="EMBL" id="GAA1830569.1"/>
    </source>
</evidence>
<name>A0ABP4YTU6_9ACTN</name>
<dbReference type="Pfam" id="PF12151">
    <property type="entry name" value="MVL"/>
    <property type="match status" value="1"/>
</dbReference>
<sequence length="159" mass="16657">MDRRVFLLGVAGAPVVSHLPGFADPAAAAPAPIGPAPARAAAAKATSTYRVYLPAGPFADNAEAQRLGPAIAAAHVGRFTGRWTTVLPNTMSVVEIEYDSPAAGTTEYTLDVLAGPVLTEEDARAKCPAICASYGGSWTGQWRIVVPNRMSVANCRFRF</sequence>
<reference evidence="3" key="1">
    <citation type="journal article" date="2019" name="Int. J. Syst. Evol. Microbiol.">
        <title>The Global Catalogue of Microorganisms (GCM) 10K type strain sequencing project: providing services to taxonomists for standard genome sequencing and annotation.</title>
        <authorList>
            <consortium name="The Broad Institute Genomics Platform"/>
            <consortium name="The Broad Institute Genome Sequencing Center for Infectious Disease"/>
            <person name="Wu L."/>
            <person name="Ma J."/>
        </authorList>
    </citation>
    <scope>NUCLEOTIDE SEQUENCE [LARGE SCALE GENOMIC DNA]</scope>
    <source>
        <strain evidence="3">JCM 13250</strain>
    </source>
</reference>
<dbReference type="RefSeq" id="WP_344138914.1">
    <property type="nucleotide sequence ID" value="NZ_BAAALT010000263.1"/>
</dbReference>
<dbReference type="Gene3D" id="3.30.1490.230">
    <property type="match status" value="2"/>
</dbReference>
<feature type="domain" description="Mannan-binding protein" evidence="1">
    <location>
        <begin position="122"/>
        <end position="155"/>
    </location>
</feature>
<accession>A0ABP4YTU6</accession>
<protein>
    <recommendedName>
        <fullName evidence="1">Mannan-binding protein domain-containing protein</fullName>
    </recommendedName>
</protein>
<dbReference type="Proteomes" id="UP001500218">
    <property type="component" value="Unassembled WGS sequence"/>
</dbReference>
<dbReference type="InterPro" id="IPR053754">
    <property type="entry name" value="OligoMan_bind_ChitinaseAct_sf"/>
</dbReference>
<comment type="caution">
    <text evidence="2">The sequence shown here is derived from an EMBL/GenBank/DDBJ whole genome shotgun (WGS) entry which is preliminary data.</text>
</comment>
<evidence type="ECO:0000313" key="3">
    <source>
        <dbReference type="Proteomes" id="UP001500218"/>
    </source>
</evidence>
<dbReference type="InterPro" id="IPR021992">
    <property type="entry name" value="MVL"/>
</dbReference>
<organism evidence="2 3">
    <name type="scientific">Luedemannella flava</name>
    <dbReference type="NCBI Taxonomy" id="349316"/>
    <lineage>
        <taxon>Bacteria</taxon>
        <taxon>Bacillati</taxon>
        <taxon>Actinomycetota</taxon>
        <taxon>Actinomycetes</taxon>
        <taxon>Micromonosporales</taxon>
        <taxon>Micromonosporaceae</taxon>
        <taxon>Luedemannella</taxon>
    </lineage>
</organism>
<gene>
    <name evidence="2" type="ORF">GCM10009682_56640</name>
</gene>
<keyword evidence="3" id="KW-1185">Reference proteome</keyword>
<proteinExistence type="predicted"/>
<dbReference type="EMBL" id="BAAALT010000263">
    <property type="protein sequence ID" value="GAA1830569.1"/>
    <property type="molecule type" value="Genomic_DNA"/>
</dbReference>